<dbReference type="PANTHER" id="PTHR43135:SF3">
    <property type="entry name" value="ALPHA-D-RIBOSE 1-METHYLPHOSPHONATE 5-TRIPHOSPHATE DIPHOSPHATASE"/>
    <property type="match status" value="1"/>
</dbReference>
<sequence>MPGARRRGDVTVLRGATLIDGTGRPPVRDAAVVIAGEWIVWAGTVRDLRAPRGARVVDLRGKFLLPGLWDMHSHGTYQERIGLPLLIANGVTGVRDMWGTPPLFELRGRIEKGEVLGPRQVIASNVVDGPVSLLGPPVTKVATEAEAREAVHAARELGADFMKVYSYLEPHTYRAILGEARRLGLPVGGHLPYLVPAAEASRAGHRAFEHLFGQLLAVSSREEEFRRRMAETPIDPARPRVWFDMVREFERLAAESQDEARAREFHRMLRRNRTWQSPTLTVLRVISSPLDTYANDPRLKYVTAADRELWVRALKLFAPVTPEQIAAQRRYFRNQLAIVGRMHRAGVGVLGGTDCMNPYVFPGFSAHDELELLVSAGLSPMAAIQTMTRDAARYLGRSATTGTVAPGRAADLFAVEANPLADIRNTARVHSVVVRGRYISPGHRQRLLDDAEAAAGDPATPALARPVCACHGL</sequence>
<feature type="domain" description="Amidohydrolase-related" evidence="1">
    <location>
        <begin position="324"/>
        <end position="437"/>
    </location>
</feature>
<dbReference type="AlphaFoldDB" id="A0A3A4ADM1"/>
<proteinExistence type="predicted"/>
<dbReference type="InterPro" id="IPR006680">
    <property type="entry name" value="Amidohydro-rel"/>
</dbReference>
<comment type="caution">
    <text evidence="2">The sequence shown here is derived from an EMBL/GenBank/DDBJ whole genome shotgun (WGS) entry which is preliminary data.</text>
</comment>
<dbReference type="GO" id="GO:0016810">
    <property type="term" value="F:hydrolase activity, acting on carbon-nitrogen (but not peptide) bonds"/>
    <property type="evidence" value="ECO:0007669"/>
    <property type="project" value="InterPro"/>
</dbReference>
<protein>
    <submittedName>
        <fullName evidence="2">Amidohydrolase</fullName>
    </submittedName>
</protein>
<dbReference type="InterPro" id="IPR011059">
    <property type="entry name" value="Metal-dep_hydrolase_composite"/>
</dbReference>
<gene>
    <name evidence="2" type="ORF">D5H75_28625</name>
</gene>
<dbReference type="InterPro" id="IPR051781">
    <property type="entry name" value="Metallo-dep_Hydrolase"/>
</dbReference>
<dbReference type="OrthoDB" id="3514520at2"/>
<organism evidence="2 3">
    <name type="scientific">Bailinhaonella thermotolerans</name>
    <dbReference type="NCBI Taxonomy" id="1070861"/>
    <lineage>
        <taxon>Bacteria</taxon>
        <taxon>Bacillati</taxon>
        <taxon>Actinomycetota</taxon>
        <taxon>Actinomycetes</taxon>
        <taxon>Streptosporangiales</taxon>
        <taxon>Streptosporangiaceae</taxon>
        <taxon>Bailinhaonella</taxon>
    </lineage>
</organism>
<evidence type="ECO:0000259" key="1">
    <source>
        <dbReference type="Pfam" id="PF01979"/>
    </source>
</evidence>
<dbReference type="PANTHER" id="PTHR43135">
    <property type="entry name" value="ALPHA-D-RIBOSE 1-METHYLPHOSPHONATE 5-TRIPHOSPHATE DIPHOSPHATASE"/>
    <property type="match status" value="1"/>
</dbReference>
<evidence type="ECO:0000313" key="3">
    <source>
        <dbReference type="Proteomes" id="UP000265768"/>
    </source>
</evidence>
<dbReference type="Gene3D" id="3.20.20.140">
    <property type="entry name" value="Metal-dependent hydrolases"/>
    <property type="match status" value="2"/>
</dbReference>
<evidence type="ECO:0000313" key="2">
    <source>
        <dbReference type="EMBL" id="RJL24857.1"/>
    </source>
</evidence>
<keyword evidence="3" id="KW-1185">Reference proteome</keyword>
<dbReference type="EMBL" id="QZEY01000014">
    <property type="protein sequence ID" value="RJL24857.1"/>
    <property type="molecule type" value="Genomic_DNA"/>
</dbReference>
<dbReference type="InterPro" id="IPR032466">
    <property type="entry name" value="Metal_Hydrolase"/>
</dbReference>
<accession>A0A3A4ADM1</accession>
<reference evidence="2 3" key="1">
    <citation type="submission" date="2018-09" db="EMBL/GenBank/DDBJ databases">
        <title>YIM 75507 draft genome.</title>
        <authorList>
            <person name="Tang S."/>
            <person name="Feng Y."/>
        </authorList>
    </citation>
    <scope>NUCLEOTIDE SEQUENCE [LARGE SCALE GENOMIC DNA]</scope>
    <source>
        <strain evidence="2 3">YIM 75507</strain>
    </source>
</reference>
<dbReference type="Pfam" id="PF01979">
    <property type="entry name" value="Amidohydro_1"/>
    <property type="match status" value="1"/>
</dbReference>
<dbReference type="Proteomes" id="UP000265768">
    <property type="component" value="Unassembled WGS sequence"/>
</dbReference>
<dbReference type="SUPFAM" id="SSF51556">
    <property type="entry name" value="Metallo-dependent hydrolases"/>
    <property type="match status" value="1"/>
</dbReference>
<dbReference type="Gene3D" id="2.30.40.10">
    <property type="entry name" value="Urease, subunit C, domain 1"/>
    <property type="match status" value="2"/>
</dbReference>
<keyword evidence="2" id="KW-0378">Hydrolase</keyword>
<name>A0A3A4ADM1_9ACTN</name>
<dbReference type="SUPFAM" id="SSF51338">
    <property type="entry name" value="Composite domain of metallo-dependent hydrolases"/>
    <property type="match status" value="1"/>
</dbReference>